<comment type="caution">
    <text evidence="1">The sequence shown here is derived from an EMBL/GenBank/DDBJ whole genome shotgun (WGS) entry which is preliminary data.</text>
</comment>
<dbReference type="AlphaFoldDB" id="A0A644V5K7"/>
<evidence type="ECO:0008006" key="2">
    <source>
        <dbReference type="Google" id="ProtNLM"/>
    </source>
</evidence>
<accession>A0A644V5K7</accession>
<reference evidence="1" key="1">
    <citation type="submission" date="2019-08" db="EMBL/GenBank/DDBJ databases">
        <authorList>
            <person name="Kucharzyk K."/>
            <person name="Murdoch R.W."/>
            <person name="Higgins S."/>
            <person name="Loffler F."/>
        </authorList>
    </citation>
    <scope>NUCLEOTIDE SEQUENCE</scope>
</reference>
<organism evidence="1">
    <name type="scientific">bioreactor metagenome</name>
    <dbReference type="NCBI Taxonomy" id="1076179"/>
    <lineage>
        <taxon>unclassified sequences</taxon>
        <taxon>metagenomes</taxon>
        <taxon>ecological metagenomes</taxon>
    </lineage>
</organism>
<evidence type="ECO:0000313" key="1">
    <source>
        <dbReference type="EMBL" id="MPL86620.1"/>
    </source>
</evidence>
<dbReference type="Pfam" id="PF02596">
    <property type="entry name" value="DUF169"/>
    <property type="match status" value="1"/>
</dbReference>
<proteinExistence type="predicted"/>
<dbReference type="EMBL" id="VSSQ01000224">
    <property type="protein sequence ID" value="MPL86620.1"/>
    <property type="molecule type" value="Genomic_DNA"/>
</dbReference>
<dbReference type="InterPro" id="IPR003748">
    <property type="entry name" value="DUF169"/>
</dbReference>
<sequence>MSYLITKQMEVKVFIHNFREAFGVTADLPFVFWYSDDPISEDIDKINGCFFKSFDKLKEGEQISLSSERIGCMGGKFYTGFSEMHERIPNFVSLKEKYKKTPEMVIDFIQKMKVPSTDKIYLNISPVDKIDSFDNILGIIFFATPDVLSGLASWAFFDNNADDAIVTKFGSGCSSIFTDTVVENSNNGRRAFLGLFDPSVRRYIESDILSFAIPLSRFKEMYYTMHDSCLFYTPAWSKVRNRINGVIE</sequence>
<protein>
    <recommendedName>
        <fullName evidence="2">DUF169 domain-containing protein</fullName>
    </recommendedName>
</protein>
<name>A0A644V5K7_9ZZZZ</name>
<gene>
    <name evidence="1" type="ORF">SDC9_32603</name>
</gene>